<dbReference type="Proteomes" id="UP000573603">
    <property type="component" value="Unassembled WGS sequence"/>
</dbReference>
<keyword evidence="2" id="KW-1185">Reference proteome</keyword>
<comment type="caution">
    <text evidence="1">The sequence shown here is derived from an EMBL/GenBank/DDBJ whole genome shotgun (WGS) entry which is preliminary data.</text>
</comment>
<evidence type="ECO:0000313" key="2">
    <source>
        <dbReference type="Proteomes" id="UP000573603"/>
    </source>
</evidence>
<name>A0A8H4YLE7_9HYPO</name>
<dbReference type="AlphaFoldDB" id="A0A8H4YLE7"/>
<accession>A0A8H4YLE7</accession>
<gene>
    <name evidence="1" type="ORF">FANTH_14001</name>
</gene>
<protein>
    <submittedName>
        <fullName evidence="1">Uncharacterized protein</fullName>
    </submittedName>
</protein>
<organism evidence="1 2">
    <name type="scientific">Fusarium anthophilum</name>
    <dbReference type="NCBI Taxonomy" id="48485"/>
    <lineage>
        <taxon>Eukaryota</taxon>
        <taxon>Fungi</taxon>
        <taxon>Dikarya</taxon>
        <taxon>Ascomycota</taxon>
        <taxon>Pezizomycotina</taxon>
        <taxon>Sordariomycetes</taxon>
        <taxon>Hypocreomycetidae</taxon>
        <taxon>Hypocreales</taxon>
        <taxon>Nectriaceae</taxon>
        <taxon>Fusarium</taxon>
        <taxon>Fusarium fujikuroi species complex</taxon>
    </lineage>
</organism>
<evidence type="ECO:0000313" key="1">
    <source>
        <dbReference type="EMBL" id="KAF5230071.1"/>
    </source>
</evidence>
<sequence length="216" mass="22951">MAGWLDIPRARPGAMLYLEGPPVDGTLRVEACSHNITVSFGSYPANKNTGPLGFDAMCQLLFKEDKKSVKTYHLLNLISGGLPTVLESVESSHDTPWVVRPAIFSFHVQSTIPISEAAINPSAIVKDPKALQVLGINGDVTKIPHVSSSGSNDLKSGDVVAVLISASFLTARPCLRKSAVEPAGKALATHSPTLFEKNSAIELIGSKISRRAPKKA</sequence>
<proteinExistence type="predicted"/>
<reference evidence="1 2" key="1">
    <citation type="journal article" date="2020" name="BMC Genomics">
        <title>Correction to: Identification and distribution of gene clusters required for synthesis of sphingolipid metabolism inhibitors in diverse species of the filamentous fungus Fusarium.</title>
        <authorList>
            <person name="Kim H.S."/>
            <person name="Lohmar J.M."/>
            <person name="Busman M."/>
            <person name="Brown D.W."/>
            <person name="Naumann T.A."/>
            <person name="Divon H.H."/>
            <person name="Lysoe E."/>
            <person name="Uhlig S."/>
            <person name="Proctor R.H."/>
        </authorList>
    </citation>
    <scope>NUCLEOTIDE SEQUENCE [LARGE SCALE GENOMIC DNA]</scope>
    <source>
        <strain evidence="1 2">NRRL 25214</strain>
    </source>
</reference>
<dbReference type="EMBL" id="JABEVY010000545">
    <property type="protein sequence ID" value="KAF5230071.1"/>
    <property type="molecule type" value="Genomic_DNA"/>
</dbReference>